<protein>
    <recommendedName>
        <fullName evidence="3">Heat shock 70 kDa protein 12A</fullName>
    </recommendedName>
</protein>
<dbReference type="CDD" id="cd10170">
    <property type="entry name" value="ASKHA_NBD_HSP70"/>
    <property type="match status" value="1"/>
</dbReference>
<organism evidence="1 2">
    <name type="scientific">Crepidotus variabilis</name>
    <dbReference type="NCBI Taxonomy" id="179855"/>
    <lineage>
        <taxon>Eukaryota</taxon>
        <taxon>Fungi</taxon>
        <taxon>Dikarya</taxon>
        <taxon>Basidiomycota</taxon>
        <taxon>Agaricomycotina</taxon>
        <taxon>Agaricomycetes</taxon>
        <taxon>Agaricomycetidae</taxon>
        <taxon>Agaricales</taxon>
        <taxon>Agaricineae</taxon>
        <taxon>Crepidotaceae</taxon>
        <taxon>Crepidotus</taxon>
    </lineage>
</organism>
<accession>A0A9P6JPH4</accession>
<dbReference type="AlphaFoldDB" id="A0A9P6JPH4"/>
<dbReference type="Gene3D" id="3.30.420.40">
    <property type="match status" value="1"/>
</dbReference>
<evidence type="ECO:0008006" key="3">
    <source>
        <dbReference type="Google" id="ProtNLM"/>
    </source>
</evidence>
<name>A0A9P6JPH4_9AGAR</name>
<evidence type="ECO:0000313" key="2">
    <source>
        <dbReference type="Proteomes" id="UP000807306"/>
    </source>
</evidence>
<comment type="caution">
    <text evidence="1">The sequence shown here is derived from an EMBL/GenBank/DDBJ whole genome shotgun (WGS) entry which is preliminary data.</text>
</comment>
<evidence type="ECO:0000313" key="1">
    <source>
        <dbReference type="EMBL" id="KAF9528181.1"/>
    </source>
</evidence>
<proteinExistence type="predicted"/>
<sequence>MSHRGVYNGSVRKLVLAFDVGTTYSGISYCFMDPGQQPSVKGVTKYPAQEHIMGASKIPTIIYYDQAGKVRAVGAEAVREGIEEEAADQDWVKAEWFKLHLRSKNANDTRDITSQIPPLPPRKSIVDVWADFLTYLYRCARTYIEETQVNGISVFAFLCQQDQIDFVLSHPNGWEGKEQELMRNAAVKAGLIKNSAQGHEKLSFVTEGEASLHFAIENGVLTETKDGDGIVIIDAGGGTIDISSYKNDISKSKRTFEEIAAPQCHLYGSVFVTMHASGYLESFLTESDFLDDLEHIVKCFDRTTKIRFRSSDEPQYIKFGSTRDNDAACSIRFGQMKLEGTQVEEFFKPSAMCIIKAVVAQKKLIHGQIRHVVLVGGFAASDWLFHKIRSELAKFSLNVMRPENHVSKAVSDGAISFYLDHYVRTRIARFTYGSFGNIEYDPSNKDHFKRRHKKTVFPSGISVLPNHFTIILPKDTQVSETQEFREEYYEEYANASRFRETRSEVWGYRGNLDNPQWRDQDPCLSSTLLIECALLISSSANYKLLCTIQADLSRLPFETHGKGKNRVYRVHLALVLLFGLTEMQALVAWTDRVRNL</sequence>
<dbReference type="Proteomes" id="UP000807306">
    <property type="component" value="Unassembled WGS sequence"/>
</dbReference>
<dbReference type="OrthoDB" id="2963168at2759"/>
<dbReference type="InterPro" id="IPR043129">
    <property type="entry name" value="ATPase_NBD"/>
</dbReference>
<reference evidence="1" key="1">
    <citation type="submission" date="2020-11" db="EMBL/GenBank/DDBJ databases">
        <authorList>
            <consortium name="DOE Joint Genome Institute"/>
            <person name="Ahrendt S."/>
            <person name="Riley R."/>
            <person name="Andreopoulos W."/>
            <person name="Labutti K."/>
            <person name="Pangilinan J."/>
            <person name="Ruiz-Duenas F.J."/>
            <person name="Barrasa J.M."/>
            <person name="Sanchez-Garcia M."/>
            <person name="Camarero S."/>
            <person name="Miyauchi S."/>
            <person name="Serrano A."/>
            <person name="Linde D."/>
            <person name="Babiker R."/>
            <person name="Drula E."/>
            <person name="Ayuso-Fernandez I."/>
            <person name="Pacheco R."/>
            <person name="Padilla G."/>
            <person name="Ferreira P."/>
            <person name="Barriuso J."/>
            <person name="Kellner H."/>
            <person name="Castanera R."/>
            <person name="Alfaro M."/>
            <person name="Ramirez L."/>
            <person name="Pisabarro A.G."/>
            <person name="Kuo A."/>
            <person name="Tritt A."/>
            <person name="Lipzen A."/>
            <person name="He G."/>
            <person name="Yan M."/>
            <person name="Ng V."/>
            <person name="Cullen D."/>
            <person name="Martin F."/>
            <person name="Rosso M.-N."/>
            <person name="Henrissat B."/>
            <person name="Hibbett D."/>
            <person name="Martinez A.T."/>
            <person name="Grigoriev I.V."/>
        </authorList>
    </citation>
    <scope>NUCLEOTIDE SEQUENCE</scope>
    <source>
        <strain evidence="1">CBS 506.95</strain>
    </source>
</reference>
<dbReference type="EMBL" id="MU157855">
    <property type="protein sequence ID" value="KAF9528181.1"/>
    <property type="molecule type" value="Genomic_DNA"/>
</dbReference>
<dbReference type="PANTHER" id="PTHR14187:SF5">
    <property type="entry name" value="HEAT SHOCK 70 KDA PROTEIN 12A"/>
    <property type="match status" value="1"/>
</dbReference>
<dbReference type="PANTHER" id="PTHR14187">
    <property type="entry name" value="ALPHA KINASE/ELONGATION FACTOR 2 KINASE"/>
    <property type="match status" value="1"/>
</dbReference>
<gene>
    <name evidence="1" type="ORF">CPB83DRAFT_767302</name>
</gene>
<dbReference type="SUPFAM" id="SSF53067">
    <property type="entry name" value="Actin-like ATPase domain"/>
    <property type="match status" value="2"/>
</dbReference>
<keyword evidence="2" id="KW-1185">Reference proteome</keyword>